<comment type="function">
    <text evidence="5">Component of the mitochondrial ribosome (mitoribosome), a dedicated translation machinery responsible for the synthesis of mitochondrial genome-encoded proteins, including at least some of the essential transmembrane subunits of the mitochondrial respiratory chain. The mitoribosomes are attached to the mitochondrial inner membrane and translation products are cotranslationally integrated into the membrane.</text>
</comment>
<dbReference type="OrthoDB" id="361870at2759"/>
<dbReference type="InterPro" id="IPR026569">
    <property type="entry name" value="Ribosomal_bL28"/>
</dbReference>
<name>A0A2W1GH32_9PLEO</name>
<reference evidence="7" key="3">
    <citation type="journal article" date="2022" name="bioRxiv">
        <title>A global pangenome for the wheat fungal pathogen Pyrenophora tritici-repentis and prediction of effector protein structural homology.</title>
        <authorList>
            <person name="Moolhuijzen P."/>
            <person name="See P.T."/>
            <person name="Shi G."/>
            <person name="Powell H.R."/>
            <person name="Cockram J."/>
            <person name="Jorgensen L.N."/>
            <person name="Benslimane H."/>
            <person name="Strelkov S.E."/>
            <person name="Turner J."/>
            <person name="Liu Z."/>
            <person name="Moffat C.S."/>
        </authorList>
    </citation>
    <scope>NUCLEOTIDE SEQUENCE</scope>
    <source>
        <strain evidence="7">86-124</strain>
    </source>
</reference>
<reference evidence="6" key="1">
    <citation type="journal article" date="2018" name="BMC Genomics">
        <title>Comparative genomics of the wheat fungal pathogen Pyrenophora tritici-repentis reveals chromosomal variations and genome plasticity.</title>
        <authorList>
            <person name="Moolhuijzen P."/>
            <person name="See P.T."/>
            <person name="Hane J.K."/>
            <person name="Shi G."/>
            <person name="Liu Z."/>
            <person name="Oliver R.P."/>
            <person name="Moffat C.S."/>
        </authorList>
    </citation>
    <scope>NUCLEOTIDE SEQUENCE [LARGE SCALE GENOMIC DNA]</scope>
    <source>
        <strain evidence="6">M4</strain>
    </source>
</reference>
<dbReference type="EMBL" id="NQIK02000005">
    <property type="protein sequence ID" value="KAF7570183.1"/>
    <property type="molecule type" value="Genomic_DNA"/>
</dbReference>
<comment type="similarity">
    <text evidence="1">Belongs to the bacterial ribosomal protein bL28 family.</text>
</comment>
<dbReference type="OMA" id="IDKQWPT"/>
<accession>A0A2W1GH32</accession>
<keyword evidence="8" id="KW-1185">Reference proteome</keyword>
<evidence type="ECO:0000256" key="3">
    <source>
        <dbReference type="ARBA" id="ARBA00023274"/>
    </source>
</evidence>
<reference evidence="8" key="4">
    <citation type="journal article" date="2022" name="Microb. Genom.">
        <title>A global pangenome for the wheat fungal pathogen Pyrenophora tritici-repentis and prediction of effector protein structural homology.</title>
        <authorList>
            <person name="Moolhuijzen P.M."/>
            <person name="See P.T."/>
            <person name="Shi G."/>
            <person name="Powell H.R."/>
            <person name="Cockram J."/>
            <person name="Jorgensen L.N."/>
            <person name="Benslimane H."/>
            <person name="Strelkov S.E."/>
            <person name="Turner J."/>
            <person name="Liu Z."/>
            <person name="Moffat C.S."/>
        </authorList>
    </citation>
    <scope>NUCLEOTIDE SEQUENCE [LARGE SCALE GENOMIC DNA]</scope>
</reference>
<dbReference type="InterPro" id="IPR037147">
    <property type="entry name" value="Ribosomal_bL28_sf"/>
</dbReference>
<dbReference type="GO" id="GO:0005762">
    <property type="term" value="C:mitochondrial large ribosomal subunit"/>
    <property type="evidence" value="ECO:0007669"/>
    <property type="project" value="TreeGrafter"/>
</dbReference>
<dbReference type="Proteomes" id="UP000249757">
    <property type="component" value="Unassembled WGS sequence"/>
</dbReference>
<organism evidence="7 8">
    <name type="scientific">Pyrenophora tritici-repentis</name>
    <dbReference type="NCBI Taxonomy" id="45151"/>
    <lineage>
        <taxon>Eukaryota</taxon>
        <taxon>Fungi</taxon>
        <taxon>Dikarya</taxon>
        <taxon>Ascomycota</taxon>
        <taxon>Pezizomycotina</taxon>
        <taxon>Dothideomycetes</taxon>
        <taxon>Pleosporomycetidae</taxon>
        <taxon>Pleosporales</taxon>
        <taxon>Pleosporineae</taxon>
        <taxon>Pleosporaceae</taxon>
        <taxon>Pyrenophora</taxon>
    </lineage>
</organism>
<dbReference type="InterPro" id="IPR034704">
    <property type="entry name" value="Ribosomal_bL28/bL31-like_sf"/>
</dbReference>
<evidence type="ECO:0000313" key="7">
    <source>
        <dbReference type="EMBL" id="KAI1510068.1"/>
    </source>
</evidence>
<dbReference type="Gene3D" id="2.30.170.40">
    <property type="entry name" value="Ribosomal protein L28/L24"/>
    <property type="match status" value="1"/>
</dbReference>
<keyword evidence="3" id="KW-0687">Ribonucleoprotein</keyword>
<keyword evidence="2 6" id="KW-0689">Ribosomal protein</keyword>
<proteinExistence type="inferred from homology"/>
<dbReference type="PANTHER" id="PTHR13528:SF2">
    <property type="entry name" value="LARGE RIBOSOMAL SUBUNIT PROTEIN BL28M"/>
    <property type="match status" value="1"/>
</dbReference>
<sequence>MPPWCQLLSGRIPAQGLVLRSAQSTQRTYATAVTASVPAPAVKNPLTRRRGGDLGHHLPKDVIPRDAYIPPYPYGDHQLFKQANKGLYGHKRIRFGNNVSKKTETKTRRNWKPNVLQKSLYSVALKKKIKLVLAKHILKIIDREGGLDEYLLKDSEARIKELGPMGWALRWTLMQRPEVIDRLRADAAALGLDQSTIDEQWPTPAMIAEQKAARRTVTTDVENYNPEEYVFADTEEQVMWEPREELEKTNGLKFGKKAQSTEYKRAIIAAERYIRRGMVDSVEEGIKLAFIRAKEREEAFNANMTSFSEKLEAMDFTPEDLQDIKERLKRPKMSDLNAARLLHNERKKKELDEASGLEDRNAADTALEKERATAIAAQIAEAGGEEAYRAQRKAEYAQMIKEAEGASTNEALDPERREYLQMAMRKADIAIRAKAEASGSYAKAKAAYRRGLYEEFGDPNESSNRASRDEMLADGISWDAIVKSSNKR</sequence>
<dbReference type="AlphaFoldDB" id="A0A2W1GH32"/>
<protein>
    <recommendedName>
        <fullName evidence="4">Large ribosomal subunit protein bL28m</fullName>
    </recommendedName>
</protein>
<dbReference type="SUPFAM" id="SSF143800">
    <property type="entry name" value="L28p-like"/>
    <property type="match status" value="1"/>
</dbReference>
<dbReference type="GO" id="GO:0003735">
    <property type="term" value="F:structural constituent of ribosome"/>
    <property type="evidence" value="ECO:0007669"/>
    <property type="project" value="InterPro"/>
</dbReference>
<gene>
    <name evidence="7" type="ORF">Ptr86124_011106</name>
    <name evidence="6" type="ORF">PtrM4_101850</name>
</gene>
<reference evidence="7" key="2">
    <citation type="submission" date="2021-05" db="EMBL/GenBank/DDBJ databases">
        <authorList>
            <person name="Moolhuijzen P.M."/>
            <person name="Moffat C.S."/>
        </authorList>
    </citation>
    <scope>NUCLEOTIDE SEQUENCE</scope>
    <source>
        <strain evidence="7">86-124</strain>
    </source>
</reference>
<evidence type="ECO:0000256" key="5">
    <source>
        <dbReference type="ARBA" id="ARBA00037226"/>
    </source>
</evidence>
<evidence type="ECO:0000256" key="1">
    <source>
        <dbReference type="ARBA" id="ARBA00008760"/>
    </source>
</evidence>
<dbReference type="FunFam" id="2.30.170.40:FF:000003">
    <property type="entry name" value="54S ribosomal protein L24"/>
    <property type="match status" value="1"/>
</dbReference>
<evidence type="ECO:0000313" key="8">
    <source>
        <dbReference type="Proteomes" id="UP000249757"/>
    </source>
</evidence>
<evidence type="ECO:0000256" key="4">
    <source>
        <dbReference type="ARBA" id="ARBA00035269"/>
    </source>
</evidence>
<evidence type="ECO:0000313" key="6">
    <source>
        <dbReference type="EMBL" id="KAF7570183.1"/>
    </source>
</evidence>
<dbReference type="PANTHER" id="PTHR13528">
    <property type="entry name" value="39S RIBOSOMAL PROTEIN L28, MITOCHONDRIAL"/>
    <property type="match status" value="1"/>
</dbReference>
<dbReference type="EMBL" id="NRDI02000018">
    <property type="protein sequence ID" value="KAI1510068.1"/>
    <property type="molecule type" value="Genomic_DNA"/>
</dbReference>
<dbReference type="Proteomes" id="UP000245464">
    <property type="component" value="Chromosome 5"/>
</dbReference>
<dbReference type="Pfam" id="PF00830">
    <property type="entry name" value="Ribosomal_L28"/>
    <property type="match status" value="1"/>
</dbReference>
<evidence type="ECO:0000256" key="2">
    <source>
        <dbReference type="ARBA" id="ARBA00022980"/>
    </source>
</evidence>
<comment type="caution">
    <text evidence="7">The sequence shown here is derived from an EMBL/GenBank/DDBJ whole genome shotgun (WGS) entry which is preliminary data.</text>
</comment>